<proteinExistence type="predicted"/>
<protein>
    <submittedName>
        <fullName evidence="1">Uncharacterized protein</fullName>
    </submittedName>
</protein>
<reference evidence="1 2" key="1">
    <citation type="submission" date="2019-01" db="EMBL/GenBank/DDBJ databases">
        <title>Sinorhodobacter populi sp. nov. isolated from the symptomatic bark tissue of Populus euramericana canker.</title>
        <authorList>
            <person name="Xu G."/>
        </authorList>
    </citation>
    <scope>NUCLEOTIDE SEQUENCE [LARGE SCALE GENOMIC DNA]</scope>
    <source>
        <strain evidence="1 2">2D-5</strain>
    </source>
</reference>
<gene>
    <name evidence="1" type="ORF">D2T33_15595</name>
</gene>
<name>A0A443IPM5_9RHOB</name>
<keyword evidence="2" id="KW-1185">Reference proteome</keyword>
<evidence type="ECO:0000313" key="1">
    <source>
        <dbReference type="EMBL" id="RWR08518.1"/>
    </source>
</evidence>
<organism evidence="1 2">
    <name type="scientific">Paenirhodobacter populi</name>
    <dbReference type="NCBI Taxonomy" id="2306993"/>
    <lineage>
        <taxon>Bacteria</taxon>
        <taxon>Pseudomonadati</taxon>
        <taxon>Pseudomonadota</taxon>
        <taxon>Alphaproteobacteria</taxon>
        <taxon>Rhodobacterales</taxon>
        <taxon>Rhodobacter group</taxon>
        <taxon>Paenirhodobacter</taxon>
    </lineage>
</organism>
<comment type="caution">
    <text evidence="1">The sequence shown here is derived from an EMBL/GenBank/DDBJ whole genome shotgun (WGS) entry which is preliminary data.</text>
</comment>
<evidence type="ECO:0000313" key="2">
    <source>
        <dbReference type="Proteomes" id="UP000285710"/>
    </source>
</evidence>
<reference evidence="1 2" key="2">
    <citation type="submission" date="2019-01" db="EMBL/GenBank/DDBJ databases">
        <authorList>
            <person name="Li Y."/>
        </authorList>
    </citation>
    <scope>NUCLEOTIDE SEQUENCE [LARGE SCALE GENOMIC DNA]</scope>
    <source>
        <strain evidence="1 2">2D-5</strain>
    </source>
</reference>
<sequence>MSEVIKKNGRTYLRASGVAVTDLKTLAQAAVQFTSRLEDEHWDQHVQPMLEKDPELFRLRAEYHEAMRAAAVALRSVARS</sequence>
<accession>A0A443IPM5</accession>
<dbReference type="RefSeq" id="WP_128270378.1">
    <property type="nucleotide sequence ID" value="NZ_SAUW01000017.1"/>
</dbReference>
<dbReference type="Proteomes" id="UP000285710">
    <property type="component" value="Unassembled WGS sequence"/>
</dbReference>
<dbReference type="EMBL" id="SAUW01000017">
    <property type="protein sequence ID" value="RWR08518.1"/>
    <property type="molecule type" value="Genomic_DNA"/>
</dbReference>
<dbReference type="AlphaFoldDB" id="A0A443IPM5"/>